<keyword evidence="3" id="KW-0170">Cobalt</keyword>
<keyword evidence="1" id="KW-0378">Hydrolase</keyword>
<organism evidence="4 5">
    <name type="scientific">Klebsiella michiganensis</name>
    <dbReference type="NCBI Taxonomy" id="1134687"/>
    <lineage>
        <taxon>Bacteria</taxon>
        <taxon>Pseudomonadati</taxon>
        <taxon>Pseudomonadota</taxon>
        <taxon>Gammaproteobacteria</taxon>
        <taxon>Enterobacterales</taxon>
        <taxon>Enterobacteriaceae</taxon>
        <taxon>Klebsiella/Raoultella group</taxon>
        <taxon>Klebsiella</taxon>
    </lineage>
</organism>
<evidence type="ECO:0000313" key="4">
    <source>
        <dbReference type="EMBL" id="PLL26385.1"/>
    </source>
</evidence>
<comment type="caution">
    <text evidence="4">The sequence shown here is derived from an EMBL/GenBank/DDBJ whole genome shotgun (WGS) entry which is preliminary data.</text>
</comment>
<reference evidence="4 5" key="1">
    <citation type="submission" date="2017-11" db="EMBL/GenBank/DDBJ databases">
        <authorList>
            <person name="Han C.G."/>
        </authorList>
    </citation>
    <scope>NUCLEOTIDE SEQUENCE [LARGE SCALE GENOMIC DNA]</scope>
    <source>
        <strain evidence="4 5">A11</strain>
    </source>
</reference>
<dbReference type="InterPro" id="IPR001261">
    <property type="entry name" value="ArgE/DapE_CS"/>
</dbReference>
<dbReference type="PROSITE" id="PS00758">
    <property type="entry name" value="ARGE_DAPE_CPG2_1"/>
    <property type="match status" value="1"/>
</dbReference>
<dbReference type="PANTHER" id="PTHR43808">
    <property type="entry name" value="ACETYLORNITHINE DEACETYLASE"/>
    <property type="match status" value="1"/>
</dbReference>
<reference evidence="4 5" key="2">
    <citation type="submission" date="2018-01" db="EMBL/GenBank/DDBJ databases">
        <title>Genomic study of Klebsiella pneumoniae.</title>
        <authorList>
            <person name="Yang Y."/>
            <person name="Bicalho R."/>
        </authorList>
    </citation>
    <scope>NUCLEOTIDE SEQUENCE [LARGE SCALE GENOMIC DNA]</scope>
    <source>
        <strain evidence="4 5">A11</strain>
    </source>
</reference>
<protein>
    <submittedName>
        <fullName evidence="4">Peptidase M20</fullName>
    </submittedName>
</protein>
<dbReference type="Pfam" id="PF01546">
    <property type="entry name" value="Peptidase_M20"/>
    <property type="match status" value="1"/>
</dbReference>
<dbReference type="InterPro" id="IPR050072">
    <property type="entry name" value="Peptidase_M20A"/>
</dbReference>
<dbReference type="AlphaFoldDB" id="A0A2J4Q5P8"/>
<dbReference type="EMBL" id="PIDS01001268">
    <property type="protein sequence ID" value="PLL26385.1"/>
    <property type="molecule type" value="Genomic_DNA"/>
</dbReference>
<evidence type="ECO:0000256" key="3">
    <source>
        <dbReference type="ARBA" id="ARBA00023285"/>
    </source>
</evidence>
<evidence type="ECO:0000313" key="5">
    <source>
        <dbReference type="Proteomes" id="UP000234505"/>
    </source>
</evidence>
<keyword evidence="2" id="KW-0862">Zinc</keyword>
<dbReference type="InterPro" id="IPR002933">
    <property type="entry name" value="Peptidase_M20"/>
</dbReference>
<dbReference type="Proteomes" id="UP000234505">
    <property type="component" value="Unassembled WGS sequence"/>
</dbReference>
<dbReference type="Gene3D" id="3.40.630.10">
    <property type="entry name" value="Zn peptidases"/>
    <property type="match status" value="1"/>
</dbReference>
<feature type="non-terminal residue" evidence="4">
    <location>
        <position position="157"/>
    </location>
</feature>
<dbReference type="SUPFAM" id="SSF53187">
    <property type="entry name" value="Zn-dependent exopeptidases"/>
    <property type="match status" value="1"/>
</dbReference>
<sequence>MAATLELARQLLGFNTINPPGSEADCMRFFADWLNDRGFAVSLSSFGEGRCNLIARLPGAKTGKPLAFTGHLDTVPLGNARWQYDPFGSQIEDGRLYGRGSSDMKAAIAAFAVACVHQRETILAGRGAVLLITGGEETGCDGARALIASATLPDVGA</sequence>
<proteinExistence type="predicted"/>
<dbReference type="GO" id="GO:0016787">
    <property type="term" value="F:hydrolase activity"/>
    <property type="evidence" value="ECO:0007669"/>
    <property type="project" value="UniProtKB-KW"/>
</dbReference>
<dbReference type="PANTHER" id="PTHR43808:SF8">
    <property type="entry name" value="PEPTIDASE M20 DIMERISATION DOMAIN-CONTAINING PROTEIN"/>
    <property type="match status" value="1"/>
</dbReference>
<gene>
    <name evidence="4" type="ORF">CWN50_26905</name>
</gene>
<evidence type="ECO:0000256" key="1">
    <source>
        <dbReference type="ARBA" id="ARBA00022801"/>
    </source>
</evidence>
<accession>A0A2J4Q5P8</accession>
<name>A0A2J4Q5P8_9ENTR</name>
<evidence type="ECO:0000256" key="2">
    <source>
        <dbReference type="ARBA" id="ARBA00022833"/>
    </source>
</evidence>